<dbReference type="STRING" id="28892.Metli_0833"/>
<organism evidence="10 11">
    <name type="scientific">Methanofollis liminatans DSM 4140</name>
    <dbReference type="NCBI Taxonomy" id="28892"/>
    <lineage>
        <taxon>Archaea</taxon>
        <taxon>Methanobacteriati</taxon>
        <taxon>Methanobacteriota</taxon>
        <taxon>Stenosarchaea group</taxon>
        <taxon>Methanomicrobia</taxon>
        <taxon>Methanomicrobiales</taxon>
        <taxon>Methanomicrobiaceae</taxon>
        <taxon>Methanofollis</taxon>
    </lineage>
</organism>
<feature type="transmembrane region" description="Helical" evidence="8">
    <location>
        <begin position="145"/>
        <end position="161"/>
    </location>
</feature>
<keyword evidence="7 8" id="KW-0472">Membrane</keyword>
<accession>J0RYZ5</accession>
<evidence type="ECO:0000256" key="3">
    <source>
        <dbReference type="ARBA" id="ARBA00022676"/>
    </source>
</evidence>
<feature type="transmembrane region" description="Helical" evidence="8">
    <location>
        <begin position="91"/>
        <end position="113"/>
    </location>
</feature>
<dbReference type="OrthoDB" id="237187at2157"/>
<keyword evidence="5 8" id="KW-0812">Transmembrane</keyword>
<dbReference type="InterPro" id="IPR038731">
    <property type="entry name" value="RgtA/B/C-like"/>
</dbReference>
<sequence length="547" mass="62557">MPTKRSKKSNNILKTPLLASLIVIIAIIVSILIPLTPPLHPIPSRDSGVFLYIGQQILEGKTPYLDIWDHKPPAIFYINAFGLLIGQGSLWGVWFVELISLLIASLVCFKLLIHIFNIKCALLGSVLWISCFSTLIQGGNLTTEYALPLQFLILLIYYYAYSKNIIGLYFIIGLFSGILMLLKPNLFGITVSVIAAIFILLPPADKITKGCKYSILISFGTFIPIIIMSIYFSYKQAFYELYDAVVIYNACYSATPILTKFQSIIYGSTINQLFLIILTGIWVYGLYQTMILKKNIKNIRIILIIALIDLPLELVLIGYSGRGYGHYFMSCLPSFAILTTYFFYTLLSQDKSHQDINPIKKYSFNINNMYYIILITALLTSPIVSIHCNYKPDKISGSNIITTVLNNTNDNDYVLVWGAETTINFLSKRESPSKYVYQYPLLTAHYQKPEMIEQFYREIIINKPLLIIDTSHTNAIVPPINNTKREKWINQRADSTYSWIYDLEHIINYIESKYEILDIIHPSGWVVYKIRSVESRTCQEYESHLSH</sequence>
<dbReference type="PANTHER" id="PTHR33908">
    <property type="entry name" value="MANNOSYLTRANSFERASE YKCB-RELATED"/>
    <property type="match status" value="1"/>
</dbReference>
<feature type="transmembrane region" description="Helical" evidence="8">
    <location>
        <begin position="368"/>
        <end position="386"/>
    </location>
</feature>
<dbReference type="Proteomes" id="UP000005095">
    <property type="component" value="Chromosome"/>
</dbReference>
<evidence type="ECO:0000256" key="7">
    <source>
        <dbReference type="ARBA" id="ARBA00023136"/>
    </source>
</evidence>
<dbReference type="GO" id="GO:0016763">
    <property type="term" value="F:pentosyltransferase activity"/>
    <property type="evidence" value="ECO:0007669"/>
    <property type="project" value="TreeGrafter"/>
</dbReference>
<dbReference type="InterPro" id="IPR050297">
    <property type="entry name" value="LipidA_mod_glycosyltrf_83"/>
</dbReference>
<feature type="domain" description="Glycosyltransferase RgtA/B/C/D-like" evidence="9">
    <location>
        <begin position="70"/>
        <end position="226"/>
    </location>
</feature>
<evidence type="ECO:0000313" key="10">
    <source>
        <dbReference type="EMBL" id="EJG06791.1"/>
    </source>
</evidence>
<evidence type="ECO:0000259" key="9">
    <source>
        <dbReference type="Pfam" id="PF13231"/>
    </source>
</evidence>
<reference evidence="10 11" key="1">
    <citation type="submission" date="2011-08" db="EMBL/GenBank/DDBJ databases">
        <title>The complete genome of Methanofollis liminatans DSM 4140.</title>
        <authorList>
            <consortium name="US DOE Joint Genome Institute (JGI-PGF)"/>
            <person name="Lucas S."/>
            <person name="Han J."/>
            <person name="Lapidus A."/>
            <person name="Bruce D."/>
            <person name="Goodwin L."/>
            <person name="Pitluck S."/>
            <person name="Peters L."/>
            <person name="Kyrpides N."/>
            <person name="Mavromatis K."/>
            <person name="Ivanova N."/>
            <person name="Mikhailova N."/>
            <person name="Lu M."/>
            <person name="Detter J.C."/>
            <person name="Tapia R."/>
            <person name="Han C."/>
            <person name="Land M."/>
            <person name="Hauser L."/>
            <person name="Markowitz V."/>
            <person name="Cheng J.-F."/>
            <person name="Hugenholtz P."/>
            <person name="Woyke T."/>
            <person name="Wu D."/>
            <person name="Spring S."/>
            <person name="Schuler E."/>
            <person name="Brambilla E."/>
            <person name="Klenk H.-P."/>
            <person name="Eisen J.A."/>
        </authorList>
    </citation>
    <scope>NUCLEOTIDE SEQUENCE [LARGE SCALE GENOMIC DNA]</scope>
    <source>
        <strain evidence="10 11">DSM 4140</strain>
    </source>
</reference>
<proteinExistence type="predicted"/>
<evidence type="ECO:0000256" key="8">
    <source>
        <dbReference type="SAM" id="Phobius"/>
    </source>
</evidence>
<feature type="transmembrane region" description="Helical" evidence="8">
    <location>
        <begin position="264"/>
        <end position="287"/>
    </location>
</feature>
<dbReference type="Pfam" id="PF13231">
    <property type="entry name" value="PMT_2"/>
    <property type="match status" value="1"/>
</dbReference>
<feature type="transmembrane region" description="Helical" evidence="8">
    <location>
        <begin position="12"/>
        <end position="35"/>
    </location>
</feature>
<keyword evidence="11" id="KW-1185">Reference proteome</keyword>
<feature type="transmembrane region" description="Helical" evidence="8">
    <location>
        <begin position="327"/>
        <end position="347"/>
    </location>
</feature>
<comment type="subcellular location">
    <subcellularLocation>
        <location evidence="1">Cell membrane</location>
        <topology evidence="1">Multi-pass membrane protein</topology>
    </subcellularLocation>
</comment>
<keyword evidence="2" id="KW-1003">Cell membrane</keyword>
<keyword evidence="3" id="KW-0328">Glycosyltransferase</keyword>
<feature type="transmembrane region" description="Helical" evidence="8">
    <location>
        <begin position="213"/>
        <end position="234"/>
    </location>
</feature>
<evidence type="ECO:0000256" key="6">
    <source>
        <dbReference type="ARBA" id="ARBA00022989"/>
    </source>
</evidence>
<feature type="transmembrane region" description="Helical" evidence="8">
    <location>
        <begin position="120"/>
        <end position="139"/>
    </location>
</feature>
<dbReference type="AlphaFoldDB" id="J0RYZ5"/>
<dbReference type="RefSeq" id="WP_004038291.1">
    <property type="nucleotide sequence ID" value="NZ_CM001555.1"/>
</dbReference>
<evidence type="ECO:0000256" key="5">
    <source>
        <dbReference type="ARBA" id="ARBA00022692"/>
    </source>
</evidence>
<evidence type="ECO:0000313" key="11">
    <source>
        <dbReference type="Proteomes" id="UP000005095"/>
    </source>
</evidence>
<gene>
    <name evidence="10" type="ORF">Metli_0833</name>
</gene>
<evidence type="ECO:0000256" key="4">
    <source>
        <dbReference type="ARBA" id="ARBA00022679"/>
    </source>
</evidence>
<dbReference type="GO" id="GO:0005886">
    <property type="term" value="C:plasma membrane"/>
    <property type="evidence" value="ECO:0007669"/>
    <property type="project" value="UniProtKB-SubCell"/>
</dbReference>
<protein>
    <recommendedName>
        <fullName evidence="9">Glycosyltransferase RgtA/B/C/D-like domain-containing protein</fullName>
    </recommendedName>
</protein>
<name>J0RYZ5_9EURY</name>
<dbReference type="HOGENOM" id="CLU_526611_0_0_2"/>
<evidence type="ECO:0000256" key="1">
    <source>
        <dbReference type="ARBA" id="ARBA00004651"/>
    </source>
</evidence>
<keyword evidence="6 8" id="KW-1133">Transmembrane helix</keyword>
<evidence type="ECO:0000256" key="2">
    <source>
        <dbReference type="ARBA" id="ARBA00022475"/>
    </source>
</evidence>
<dbReference type="PANTHER" id="PTHR33908:SF11">
    <property type="entry name" value="MEMBRANE PROTEIN"/>
    <property type="match status" value="1"/>
</dbReference>
<feature type="transmembrane region" description="Helical" evidence="8">
    <location>
        <begin position="299"/>
        <end position="321"/>
    </location>
</feature>
<dbReference type="PATRIC" id="fig|28892.9.peg.891"/>
<dbReference type="EMBL" id="CM001555">
    <property type="protein sequence ID" value="EJG06791.1"/>
    <property type="molecule type" value="Genomic_DNA"/>
</dbReference>
<keyword evidence="4" id="KW-0808">Transferase</keyword>
<dbReference type="GO" id="GO:0008610">
    <property type="term" value="P:lipid biosynthetic process"/>
    <property type="evidence" value="ECO:0007669"/>
    <property type="project" value="UniProtKB-ARBA"/>
</dbReference>
<feature type="transmembrane region" description="Helical" evidence="8">
    <location>
        <begin position="168"/>
        <end position="201"/>
    </location>
</feature>